<dbReference type="Pfam" id="PF09335">
    <property type="entry name" value="VTT_dom"/>
    <property type="match status" value="1"/>
</dbReference>
<evidence type="ECO:0000256" key="2">
    <source>
        <dbReference type="ARBA" id="ARBA00010792"/>
    </source>
</evidence>
<evidence type="ECO:0000256" key="5">
    <source>
        <dbReference type="ARBA" id="ARBA00022989"/>
    </source>
</evidence>
<sequence>MDQIIELFKHLINPLWIIEHGGLYLLLAIIFAETGLFIGFFLPGDSLLFVAGIYSAALCHSFFGLPFVAIIVLIAIAGVLGNMVGFWFGKKSGPIMFKKKDTFFFKQKHLHQAHEFFVKYGGGAIFFARFLPIVRTFAPIVAGIVQMETRKFMMYNIIGSFAWVFSMMLAGHYLDKFFPNLKNHLELIILVLVLVTTLPVILKLVFGKVKHHHDHDHGHPEVKEKSDSTL</sequence>
<reference evidence="9 10" key="1">
    <citation type="submission" date="2018-03" db="EMBL/GenBank/DDBJ databases">
        <title>Genomic Encyclopedia of Archaeal and Bacterial Type Strains, Phase II (KMG-II): from individual species to whole genera.</title>
        <authorList>
            <person name="Goeker M."/>
        </authorList>
    </citation>
    <scope>NUCLEOTIDE SEQUENCE [LARGE SCALE GENOMIC DNA]</scope>
    <source>
        <strain evidence="9 10">DSM 24859</strain>
    </source>
</reference>
<dbReference type="InterPro" id="IPR032816">
    <property type="entry name" value="VTT_dom"/>
</dbReference>
<name>A0A2P8HMJ4_CHINA</name>
<dbReference type="Proteomes" id="UP000240971">
    <property type="component" value="Unassembled WGS sequence"/>
</dbReference>
<keyword evidence="5 7" id="KW-1133">Transmembrane helix</keyword>
<keyword evidence="4 7" id="KW-0812">Transmembrane</keyword>
<dbReference type="GO" id="GO:0005886">
    <property type="term" value="C:plasma membrane"/>
    <property type="evidence" value="ECO:0007669"/>
    <property type="project" value="UniProtKB-SubCell"/>
</dbReference>
<feature type="domain" description="VTT" evidence="8">
    <location>
        <begin position="43"/>
        <end position="172"/>
    </location>
</feature>
<protein>
    <submittedName>
        <fullName evidence="9">Membrane-associated protein</fullName>
    </submittedName>
</protein>
<feature type="transmembrane region" description="Helical" evidence="7">
    <location>
        <begin position="21"/>
        <end position="42"/>
    </location>
</feature>
<dbReference type="AlphaFoldDB" id="A0A2P8HMJ4"/>
<organism evidence="9 10">
    <name type="scientific">Chitinophaga niastensis</name>
    <dbReference type="NCBI Taxonomy" id="536980"/>
    <lineage>
        <taxon>Bacteria</taxon>
        <taxon>Pseudomonadati</taxon>
        <taxon>Bacteroidota</taxon>
        <taxon>Chitinophagia</taxon>
        <taxon>Chitinophagales</taxon>
        <taxon>Chitinophagaceae</taxon>
        <taxon>Chitinophaga</taxon>
    </lineage>
</organism>
<evidence type="ECO:0000313" key="9">
    <source>
        <dbReference type="EMBL" id="PSL47429.1"/>
    </source>
</evidence>
<comment type="similarity">
    <text evidence="2 7">Belongs to the DedA family.</text>
</comment>
<dbReference type="InterPro" id="IPR032818">
    <property type="entry name" value="DedA-like"/>
</dbReference>
<dbReference type="RefSeq" id="WP_106527879.1">
    <property type="nucleotide sequence ID" value="NZ_PYAW01000002.1"/>
</dbReference>
<dbReference type="EMBL" id="PYAW01000002">
    <property type="protein sequence ID" value="PSL47429.1"/>
    <property type="molecule type" value="Genomic_DNA"/>
</dbReference>
<accession>A0A2P8HMJ4</accession>
<dbReference type="OrthoDB" id="9813426at2"/>
<evidence type="ECO:0000313" key="10">
    <source>
        <dbReference type="Proteomes" id="UP000240971"/>
    </source>
</evidence>
<evidence type="ECO:0000256" key="4">
    <source>
        <dbReference type="ARBA" id="ARBA00022692"/>
    </source>
</evidence>
<evidence type="ECO:0000256" key="7">
    <source>
        <dbReference type="RuleBase" id="RU367016"/>
    </source>
</evidence>
<proteinExistence type="inferred from homology"/>
<comment type="subcellular location">
    <subcellularLocation>
        <location evidence="1 7">Cell membrane</location>
        <topology evidence="1 7">Multi-pass membrane protein</topology>
    </subcellularLocation>
</comment>
<feature type="transmembrane region" description="Helical" evidence="7">
    <location>
        <begin position="185"/>
        <end position="206"/>
    </location>
</feature>
<dbReference type="PANTHER" id="PTHR30353">
    <property type="entry name" value="INNER MEMBRANE PROTEIN DEDA-RELATED"/>
    <property type="match status" value="1"/>
</dbReference>
<feature type="transmembrane region" description="Helical" evidence="7">
    <location>
        <begin position="152"/>
        <end position="173"/>
    </location>
</feature>
<evidence type="ECO:0000256" key="3">
    <source>
        <dbReference type="ARBA" id="ARBA00022475"/>
    </source>
</evidence>
<keyword evidence="10" id="KW-1185">Reference proteome</keyword>
<evidence type="ECO:0000259" key="8">
    <source>
        <dbReference type="Pfam" id="PF09335"/>
    </source>
</evidence>
<evidence type="ECO:0000256" key="6">
    <source>
        <dbReference type="ARBA" id="ARBA00023136"/>
    </source>
</evidence>
<evidence type="ECO:0000256" key="1">
    <source>
        <dbReference type="ARBA" id="ARBA00004651"/>
    </source>
</evidence>
<keyword evidence="6 7" id="KW-0472">Membrane</keyword>
<keyword evidence="3 7" id="KW-1003">Cell membrane</keyword>
<gene>
    <name evidence="9" type="ORF">CLV51_102276</name>
</gene>
<dbReference type="PANTHER" id="PTHR30353:SF0">
    <property type="entry name" value="TRANSMEMBRANE PROTEIN"/>
    <property type="match status" value="1"/>
</dbReference>
<feature type="transmembrane region" description="Helical" evidence="7">
    <location>
        <begin position="62"/>
        <end position="89"/>
    </location>
</feature>
<comment type="caution">
    <text evidence="9">The sequence shown here is derived from an EMBL/GenBank/DDBJ whole genome shotgun (WGS) entry which is preliminary data.</text>
</comment>